<feature type="region of interest" description="Disordered" evidence="5">
    <location>
        <begin position="906"/>
        <end position="927"/>
    </location>
</feature>
<dbReference type="Pfam" id="PF25481">
    <property type="entry name" value="Nucleoprot-TPR"/>
    <property type="match status" value="1"/>
</dbReference>
<evidence type="ECO:0000313" key="10">
    <source>
        <dbReference type="Proteomes" id="UP000249390"/>
    </source>
</evidence>
<feature type="coiled-coil region" evidence="4">
    <location>
        <begin position="833"/>
        <end position="860"/>
    </location>
</feature>
<feature type="compositionally biased region" description="Basic and acidic residues" evidence="5">
    <location>
        <begin position="2006"/>
        <end position="2016"/>
    </location>
</feature>
<feature type="region of interest" description="Disordered" evidence="5">
    <location>
        <begin position="1831"/>
        <end position="2051"/>
    </location>
</feature>
<feature type="compositionally biased region" description="Acidic residues" evidence="5">
    <location>
        <begin position="1831"/>
        <end position="1841"/>
    </location>
</feature>
<keyword evidence="2 4" id="KW-0175">Coiled coil</keyword>
<evidence type="ECO:0000259" key="7">
    <source>
        <dbReference type="Pfam" id="PF25481"/>
    </source>
</evidence>
<keyword evidence="10" id="KW-1185">Reference proteome</keyword>
<dbReference type="GO" id="GO:0006406">
    <property type="term" value="P:mRNA export from nucleus"/>
    <property type="evidence" value="ECO:0007669"/>
    <property type="project" value="TreeGrafter"/>
</dbReference>
<feature type="domain" description="NUA/TPR/MLP1-2-like" evidence="8">
    <location>
        <begin position="489"/>
        <end position="586"/>
    </location>
</feature>
<sequence>MPLFLTDAEFEGCSHDPRLVAEKADIFIRELYNQLETVKAQADADSITAEQNCSLVEQKYVSICSEFSALQSQHSQLNSSLDQRLSELAKIQEDSQQLHLLSIGKDGEIERLSAEVSELHKSKRQLMDLVENKDLEISEKNATIKSYLDKIVMLSEKAASREARLSDLESELARSQASCSRLVQEKELIERHNTWINDELTTKVNDLLNLRKNYSKLEADMTAKISNLERSFSECSNSLTWYKNRSGELEVKLSSLEQELLSSKDAASRTEEQLSSEISTLNKLVELYKESSNEWSKKAGELEGVIKALEAHSNHIETDYKERLEKEVSTRKELEEAVASLKEKLATCEKELEKSKADGNTIPLSSCNTELCIHSVPSTGMIEDDHWLVPTIPGGISGTALAATLIRDGWSLAKMYTKYQEAVDALHHEQLGRKQSQAILERVLHDIEENAGAILDERAEHERLVDAYTVLDEKLKHSLSEKATLESDIEELKADLRRCERDYTLAKQETMDLQKQVTVLLKECRDIQLRCGSVEQNAVPDMVIGESDFDQDENLLSFKDISGLVEQNAQLRSLVRNLTSQIETRELEWKGKFEKELQRQIDDATSKVNAVLARADEQGHMIESLHTSVAMYKKLYEEEHRLHTSEKSPPHLADDQRAEPMILTERSQGVPLMANEQKLERLKCLEDEVVKLRSEVISVRSERDKSALEAQFAQEKLDRFLKDYEHMREEHNALIVRNVEFSQLIVDYQKKLRDSSESCISAEELSRKLNMEISILKHEKEVFLSSEKRASDEVRSLSERVHRLQACLDTIQSTEEVREEARGAERRKQEEYVKHIEKEWAEAKKELQDERNNVRNLTLERENDLKSALRQIEETGKELATALHSLAVVESRAAVAEARAVDLEERLRSSHTKVSDNDDGTGPSSSSEIFADLRAAEEEIKNLREEVQGCKEHMLQYKKIANANEDALKQMELVHENFKVEADNAKKCLEEEVFLLRKQVKDFEDECNLMAKEATSAKAGKDEELESASSEIARIKEDCAMKTSQIETLEMHISSLKDDLKKERQRREAAQANYERQVILQSETIQELTRTSQALTSLQEELSELRKMSDVLKNENVELKARWEAEKSVLEELKSQADLKYSEVNEQNKILLSQLEAMHIKQAEKDRISTGINFGLTSAASDDGLHNVVTYLRRSKEIAETEISLLRQEKLRLQSQLESALRAVETAEASYRAEKENAKALVYREDEFKGLQLQVRELTLLRESNVQLREENKHNFEECQKLREAAQKYRSEVNDLKKLLKEREQDVEAMRKATDFERTEKHHLQSRIDELVEKCKSVDVDDYNRTKEAIHHMQATLKEKDDQLEEIKKLVSRKQELIAALEQDLARNRVELSQRESRINELLQSEASLRSEFDKLKRSSHVQKKRLENLVKEKEDLTKENQVLSKKLEDALQGRRNDGEAMTEQALKEKDKEKDTRIQILEKTLERHREELKKEKEENKTEKVRRIKNQKLCAEYLDHVKQQQSNILDELEKHKQALKMLTEEKKLRQDNSQSEGGTSVDQLLAGTRLPDFTAAYIQAVSNFERLAQPICIDGGSSSAVDISSGPVSSQLSIGPVVESDVPSTNMSTLSTLAKTEDDRGKRSILSKFSNPESRKAGVRKLVRPRIVKSEEPHHNDDIEMAEAVGASEKQMASHTAETQDNPIVVPSQLSARKRPSATSTMELQQDDTPAASEEARADPIHPLFKKAKGPDVINEEGGEAKSADNLVPESVPFNEGDVVVGDVTQGLEEEGDKKDEAVSTGAGEQLGEEMVSVDQANVDRCDDMAEDILDSSRPDEEDVVQEDEHVQTRQQEDVITHGAETEFGGEKEGDVADVEDVGVYLVMESPDVGQSEQQVATPENVIGVDEDPFTETGEVDDDNGGDEPGEITDKMDYGGGGGSSDQAIAESDPEPETTPEKLPASSTSTTSNPALAVKEENNPTGDPEVDPEVKQATVAPRSSRTINIAERARERQRERTAQPSSNPARSSPSLRSRARAARVRGSRGGRGPLSG</sequence>
<feature type="compositionally biased region" description="Acidic residues" evidence="5">
    <location>
        <begin position="1904"/>
        <end position="1926"/>
    </location>
</feature>
<name>A0A328D5H5_9ASTE</name>
<organism evidence="9 10">
    <name type="scientific">Cuscuta australis</name>
    <dbReference type="NCBI Taxonomy" id="267555"/>
    <lineage>
        <taxon>Eukaryota</taxon>
        <taxon>Viridiplantae</taxon>
        <taxon>Streptophyta</taxon>
        <taxon>Embryophyta</taxon>
        <taxon>Tracheophyta</taxon>
        <taxon>Spermatophyta</taxon>
        <taxon>Magnoliopsida</taxon>
        <taxon>eudicotyledons</taxon>
        <taxon>Gunneridae</taxon>
        <taxon>Pentapetalae</taxon>
        <taxon>asterids</taxon>
        <taxon>lamiids</taxon>
        <taxon>Solanales</taxon>
        <taxon>Convolvulaceae</taxon>
        <taxon>Cuscuteae</taxon>
        <taxon>Cuscuta</taxon>
        <taxon>Cuscuta subgen. Grammica</taxon>
        <taxon>Cuscuta sect. Cleistogrammica</taxon>
    </lineage>
</organism>
<feature type="coiled-coil region" evidence="4">
    <location>
        <begin position="1478"/>
        <end position="1551"/>
    </location>
</feature>
<dbReference type="GO" id="GO:0006606">
    <property type="term" value="P:protein import into nucleus"/>
    <property type="evidence" value="ECO:0007669"/>
    <property type="project" value="InterPro"/>
</dbReference>
<dbReference type="GO" id="GO:0017056">
    <property type="term" value="F:structural constituent of nuclear pore"/>
    <property type="evidence" value="ECO:0007669"/>
    <property type="project" value="TreeGrafter"/>
</dbReference>
<feature type="coiled-coil region" evidence="4">
    <location>
        <begin position="1279"/>
        <end position="1313"/>
    </location>
</feature>
<feature type="region of interest" description="Disordered" evidence="5">
    <location>
        <begin position="1709"/>
        <end position="1817"/>
    </location>
</feature>
<gene>
    <name evidence="9" type="ORF">DM860_008810</name>
</gene>
<feature type="coiled-coil region" evidence="4">
    <location>
        <begin position="986"/>
        <end position="1122"/>
    </location>
</feature>
<feature type="domain" description="Nucleoprotein TPR/MPL1" evidence="7">
    <location>
        <begin position="170"/>
        <end position="248"/>
    </location>
</feature>
<dbReference type="EMBL" id="NQVE01000192">
    <property type="protein sequence ID" value="RAL41112.1"/>
    <property type="molecule type" value="Genomic_DNA"/>
</dbReference>
<comment type="subcellular location">
    <subcellularLocation>
        <location evidence="1">Nucleus</location>
    </subcellularLocation>
</comment>
<dbReference type="InterPro" id="IPR057577">
    <property type="entry name" value="Nucleoprot-TPR/MLP1_dom"/>
</dbReference>
<evidence type="ECO:0000256" key="3">
    <source>
        <dbReference type="ARBA" id="ARBA00023242"/>
    </source>
</evidence>
<feature type="compositionally biased region" description="Low complexity" evidence="5">
    <location>
        <begin position="2017"/>
        <end position="2031"/>
    </location>
</feature>
<feature type="compositionally biased region" description="Basic and acidic residues" evidence="5">
    <location>
        <begin position="906"/>
        <end position="916"/>
    </location>
</feature>
<reference evidence="9 10" key="1">
    <citation type="submission" date="2018-06" db="EMBL/GenBank/DDBJ databases">
        <title>The Genome of Cuscuta australis (Dodder) Provides Insight into the Evolution of Plant Parasitism.</title>
        <authorList>
            <person name="Liu H."/>
        </authorList>
    </citation>
    <scope>NUCLEOTIDE SEQUENCE [LARGE SCALE GENOMIC DNA]</scope>
    <source>
        <strain evidence="10">cv. Yunnan</strain>
        <tissue evidence="9">Vines</tissue>
    </source>
</reference>
<dbReference type="GO" id="GO:0005643">
    <property type="term" value="C:nuclear pore"/>
    <property type="evidence" value="ECO:0007669"/>
    <property type="project" value="TreeGrafter"/>
</dbReference>
<comment type="caution">
    <text evidence="9">The sequence shown here is derived from an EMBL/GenBank/DDBJ whole genome shotgun (WGS) entry which is preliminary data.</text>
</comment>
<feature type="compositionally biased region" description="Basic and acidic residues" evidence="5">
    <location>
        <begin position="1842"/>
        <end position="1855"/>
    </location>
</feature>
<dbReference type="InterPro" id="IPR012929">
    <property type="entry name" value="Nucleoprot-TPR/MLP1-2_dom"/>
</dbReference>
<evidence type="ECO:0000256" key="1">
    <source>
        <dbReference type="ARBA" id="ARBA00004123"/>
    </source>
</evidence>
<evidence type="ECO:0000256" key="4">
    <source>
        <dbReference type="SAM" id="Coils"/>
    </source>
</evidence>
<feature type="coiled-coil region" evidence="4">
    <location>
        <begin position="1196"/>
        <end position="1237"/>
    </location>
</feature>
<feature type="coiled-coil region" evidence="4">
    <location>
        <begin position="317"/>
        <end position="358"/>
    </location>
</feature>
<dbReference type="Proteomes" id="UP000249390">
    <property type="component" value="Unassembled WGS sequence"/>
</dbReference>
<dbReference type="InterPro" id="IPR057974">
    <property type="entry name" value="NUA/TPR/MLP1-2-like_dom"/>
</dbReference>
<evidence type="ECO:0000259" key="6">
    <source>
        <dbReference type="Pfam" id="PF07926"/>
    </source>
</evidence>
<evidence type="ECO:0000256" key="5">
    <source>
        <dbReference type="SAM" id="MobiDB-lite"/>
    </source>
</evidence>
<proteinExistence type="predicted"/>
<dbReference type="PANTHER" id="PTHR18898:SF2">
    <property type="entry name" value="NUCLEOPROTEIN TPR"/>
    <property type="match status" value="1"/>
</dbReference>
<dbReference type="Pfam" id="PF25785">
    <property type="entry name" value="TPR"/>
    <property type="match status" value="1"/>
</dbReference>
<dbReference type="PANTHER" id="PTHR18898">
    <property type="entry name" value="NUCLEOPROTEIN TPR-RELATED"/>
    <property type="match status" value="1"/>
</dbReference>
<feature type="region of interest" description="Disordered" evidence="5">
    <location>
        <begin position="1450"/>
        <end position="1473"/>
    </location>
</feature>
<feature type="coiled-coil region" evidence="4">
    <location>
        <begin position="475"/>
        <end position="516"/>
    </location>
</feature>
<dbReference type="Pfam" id="PF07926">
    <property type="entry name" value="TPR_MLP1_2"/>
    <property type="match status" value="1"/>
</dbReference>
<evidence type="ECO:0000259" key="8">
    <source>
        <dbReference type="Pfam" id="PF25785"/>
    </source>
</evidence>
<protein>
    <submittedName>
        <fullName evidence="9">Uncharacterized protein</fullName>
    </submittedName>
</protein>
<dbReference type="Gene3D" id="1.20.1170.10">
    <property type="match status" value="1"/>
</dbReference>
<feature type="compositionally biased region" description="Polar residues" evidence="5">
    <location>
        <begin position="1888"/>
        <end position="1897"/>
    </location>
</feature>
<feature type="coiled-coil region" evidence="4">
    <location>
        <begin position="109"/>
        <end position="185"/>
    </location>
</feature>
<feature type="domain" description="Nucleoprotein TPR/MLP1-2" evidence="6">
    <location>
        <begin position="1031"/>
        <end position="1158"/>
    </location>
</feature>
<feature type="coiled-coil region" evidence="4">
    <location>
        <begin position="675"/>
        <end position="730"/>
    </location>
</feature>
<evidence type="ECO:0000256" key="2">
    <source>
        <dbReference type="ARBA" id="ARBA00023054"/>
    </source>
</evidence>
<evidence type="ECO:0000313" key="9">
    <source>
        <dbReference type="EMBL" id="RAL41112.1"/>
    </source>
</evidence>
<feature type="compositionally biased region" description="Basic residues" evidence="5">
    <location>
        <begin position="2032"/>
        <end position="2043"/>
    </location>
</feature>
<feature type="compositionally biased region" description="Basic and acidic residues" evidence="5">
    <location>
        <begin position="1450"/>
        <end position="1459"/>
    </location>
</feature>
<accession>A0A328D5H5</accession>
<keyword evidence="3" id="KW-0539">Nucleus</keyword>
<feature type="compositionally biased region" description="Polar residues" evidence="5">
    <location>
        <begin position="1716"/>
        <end position="1727"/>
    </location>
</feature>